<organism evidence="2">
    <name type="scientific">Arion vulgaris</name>
    <dbReference type="NCBI Taxonomy" id="1028688"/>
    <lineage>
        <taxon>Eukaryota</taxon>
        <taxon>Metazoa</taxon>
        <taxon>Spiralia</taxon>
        <taxon>Lophotrochozoa</taxon>
        <taxon>Mollusca</taxon>
        <taxon>Gastropoda</taxon>
        <taxon>Heterobranchia</taxon>
        <taxon>Euthyneura</taxon>
        <taxon>Panpulmonata</taxon>
        <taxon>Eupulmonata</taxon>
        <taxon>Stylommatophora</taxon>
        <taxon>Helicina</taxon>
        <taxon>Arionoidea</taxon>
        <taxon>Arionidae</taxon>
        <taxon>Arion</taxon>
    </lineage>
</organism>
<evidence type="ECO:0000313" key="2">
    <source>
        <dbReference type="EMBL" id="CEL00196.1"/>
    </source>
</evidence>
<evidence type="ECO:0000256" key="1">
    <source>
        <dbReference type="SAM" id="MobiDB-lite"/>
    </source>
</evidence>
<proteinExistence type="predicted"/>
<accession>A0A0B7C6H6</accession>
<protein>
    <submittedName>
        <fullName evidence="2">Uncharacterized protein</fullName>
    </submittedName>
</protein>
<name>A0A0B7C6H6_9EUPU</name>
<feature type="region of interest" description="Disordered" evidence="1">
    <location>
        <begin position="1"/>
        <end position="25"/>
    </location>
</feature>
<dbReference type="EMBL" id="HACG01053325">
    <property type="protein sequence ID" value="CEL00196.1"/>
    <property type="molecule type" value="Transcribed_RNA"/>
</dbReference>
<gene>
    <name evidence="2" type="primary">ORF223099</name>
</gene>
<sequence length="59" mass="6891">CYLPSESYGHLPVTDVTQRGGKQRQRIQQTRFVQRLETTDYLAAGHNIWNDATKRLEQD</sequence>
<feature type="non-terminal residue" evidence="2">
    <location>
        <position position="1"/>
    </location>
</feature>
<reference evidence="2" key="1">
    <citation type="submission" date="2014-12" db="EMBL/GenBank/DDBJ databases">
        <title>Insight into the proteome of Arion vulgaris.</title>
        <authorList>
            <person name="Aradska J."/>
            <person name="Bulat T."/>
            <person name="Smidak R."/>
            <person name="Sarate P."/>
            <person name="Gangsoo J."/>
            <person name="Sialana F."/>
            <person name="Bilban M."/>
            <person name="Lubec G."/>
        </authorList>
    </citation>
    <scope>NUCLEOTIDE SEQUENCE</scope>
    <source>
        <tissue evidence="2">Skin</tissue>
    </source>
</reference>
<dbReference type="AlphaFoldDB" id="A0A0B7C6H6"/>